<dbReference type="EMBL" id="NNAY01003524">
    <property type="protein sequence ID" value="OXU19266.1"/>
    <property type="molecule type" value="Genomic_DNA"/>
</dbReference>
<name>A0A232ELN3_9HYME</name>
<evidence type="ECO:0000313" key="2">
    <source>
        <dbReference type="Proteomes" id="UP000215335"/>
    </source>
</evidence>
<proteinExistence type="predicted"/>
<dbReference type="InterPro" id="IPR036691">
    <property type="entry name" value="Endo/exonu/phosph_ase_sf"/>
</dbReference>
<dbReference type="Gene3D" id="3.60.10.10">
    <property type="entry name" value="Endonuclease/exonuclease/phosphatase"/>
    <property type="match status" value="1"/>
</dbReference>
<sequence>MAQDLLPQLVREEKADIVNISEEYRDLQDPSWVRDSTSKADIWVCGSLHISCKMATPLPNFTWVEVAGVRIYSCYLPPGDNIKDFTRFLDAIVTSAQSSWLPERGVSNMPWSRRRRGVRRIPLTKIPGIMTAIPGVLERPFNTRGPRGVLA</sequence>
<evidence type="ECO:0000313" key="1">
    <source>
        <dbReference type="EMBL" id="OXU19266.1"/>
    </source>
</evidence>
<organism evidence="1 2">
    <name type="scientific">Trichomalopsis sarcophagae</name>
    <dbReference type="NCBI Taxonomy" id="543379"/>
    <lineage>
        <taxon>Eukaryota</taxon>
        <taxon>Metazoa</taxon>
        <taxon>Ecdysozoa</taxon>
        <taxon>Arthropoda</taxon>
        <taxon>Hexapoda</taxon>
        <taxon>Insecta</taxon>
        <taxon>Pterygota</taxon>
        <taxon>Neoptera</taxon>
        <taxon>Endopterygota</taxon>
        <taxon>Hymenoptera</taxon>
        <taxon>Apocrita</taxon>
        <taxon>Proctotrupomorpha</taxon>
        <taxon>Chalcidoidea</taxon>
        <taxon>Pteromalidae</taxon>
        <taxon>Pteromalinae</taxon>
        <taxon>Trichomalopsis</taxon>
    </lineage>
</organism>
<keyword evidence="2" id="KW-1185">Reference proteome</keyword>
<dbReference type="SUPFAM" id="SSF56219">
    <property type="entry name" value="DNase I-like"/>
    <property type="match status" value="1"/>
</dbReference>
<dbReference type="OrthoDB" id="7554092at2759"/>
<protein>
    <submittedName>
        <fullName evidence="1">Uncharacterized protein</fullName>
    </submittedName>
</protein>
<dbReference type="Proteomes" id="UP000215335">
    <property type="component" value="Unassembled WGS sequence"/>
</dbReference>
<dbReference type="AlphaFoldDB" id="A0A232ELN3"/>
<accession>A0A232ELN3</accession>
<reference evidence="1 2" key="1">
    <citation type="journal article" date="2017" name="Curr. Biol.">
        <title>The Evolution of Venom by Co-option of Single-Copy Genes.</title>
        <authorList>
            <person name="Martinson E.O."/>
            <person name="Mrinalini"/>
            <person name="Kelkar Y.D."/>
            <person name="Chang C.H."/>
            <person name="Werren J.H."/>
        </authorList>
    </citation>
    <scope>NUCLEOTIDE SEQUENCE [LARGE SCALE GENOMIC DNA]</scope>
    <source>
        <strain evidence="1 2">Alberta</strain>
        <tissue evidence="1">Whole body</tissue>
    </source>
</reference>
<gene>
    <name evidence="1" type="ORF">TSAR_013620</name>
</gene>
<comment type="caution">
    <text evidence="1">The sequence shown here is derived from an EMBL/GenBank/DDBJ whole genome shotgun (WGS) entry which is preliminary data.</text>
</comment>